<protein>
    <submittedName>
        <fullName evidence="2">Uncharacterized protein</fullName>
    </submittedName>
</protein>
<evidence type="ECO:0000256" key="1">
    <source>
        <dbReference type="SAM" id="SignalP"/>
    </source>
</evidence>
<reference evidence="2" key="1">
    <citation type="journal article" date="2016" name="Insect Biochem. Mol. Biol.">
        <title>Multifaceted biological insights from a draft genome sequence of the tobacco hornworm moth, Manduca sexta.</title>
        <authorList>
            <person name="Kanost M.R."/>
            <person name="Arrese E.L."/>
            <person name="Cao X."/>
            <person name="Chen Y.R."/>
            <person name="Chellapilla S."/>
            <person name="Goldsmith M.R."/>
            <person name="Grosse-Wilde E."/>
            <person name="Heckel D.G."/>
            <person name="Herndon N."/>
            <person name="Jiang H."/>
            <person name="Papanicolaou A."/>
            <person name="Qu J."/>
            <person name="Soulages J.L."/>
            <person name="Vogel H."/>
            <person name="Walters J."/>
            <person name="Waterhouse R.M."/>
            <person name="Ahn S.J."/>
            <person name="Almeida F.C."/>
            <person name="An C."/>
            <person name="Aqrawi P."/>
            <person name="Bretschneider A."/>
            <person name="Bryant W.B."/>
            <person name="Bucks S."/>
            <person name="Chao H."/>
            <person name="Chevignon G."/>
            <person name="Christen J.M."/>
            <person name="Clarke D.F."/>
            <person name="Dittmer N.T."/>
            <person name="Ferguson L.C.F."/>
            <person name="Garavelou S."/>
            <person name="Gordon K.H.J."/>
            <person name="Gunaratna R.T."/>
            <person name="Han Y."/>
            <person name="Hauser F."/>
            <person name="He Y."/>
            <person name="Heidel-Fischer H."/>
            <person name="Hirsh A."/>
            <person name="Hu Y."/>
            <person name="Jiang H."/>
            <person name="Kalra D."/>
            <person name="Klinner C."/>
            <person name="Konig C."/>
            <person name="Kovar C."/>
            <person name="Kroll A.R."/>
            <person name="Kuwar S.S."/>
            <person name="Lee S.L."/>
            <person name="Lehman R."/>
            <person name="Li K."/>
            <person name="Li Z."/>
            <person name="Liang H."/>
            <person name="Lovelace S."/>
            <person name="Lu Z."/>
            <person name="Mansfield J.H."/>
            <person name="McCulloch K.J."/>
            <person name="Mathew T."/>
            <person name="Morton B."/>
            <person name="Muzny D.M."/>
            <person name="Neunemann D."/>
            <person name="Ongeri F."/>
            <person name="Pauchet Y."/>
            <person name="Pu L.L."/>
            <person name="Pyrousis I."/>
            <person name="Rao X.J."/>
            <person name="Redding A."/>
            <person name="Roesel C."/>
            <person name="Sanchez-Gracia A."/>
            <person name="Schaack S."/>
            <person name="Shukla A."/>
            <person name="Tetreau G."/>
            <person name="Wang Y."/>
            <person name="Xiong G.H."/>
            <person name="Traut W."/>
            <person name="Walsh T.K."/>
            <person name="Worley K.C."/>
            <person name="Wu D."/>
            <person name="Wu W."/>
            <person name="Wu Y.Q."/>
            <person name="Zhang X."/>
            <person name="Zou Z."/>
            <person name="Zucker H."/>
            <person name="Briscoe A.D."/>
            <person name="Burmester T."/>
            <person name="Clem R.J."/>
            <person name="Feyereisen R."/>
            <person name="Grimmelikhuijzen C.J.P."/>
            <person name="Hamodrakas S.J."/>
            <person name="Hansson B.S."/>
            <person name="Huguet E."/>
            <person name="Jermiin L.S."/>
            <person name="Lan Q."/>
            <person name="Lehman H.K."/>
            <person name="Lorenzen M."/>
            <person name="Merzendorfer H."/>
            <person name="Michalopoulos I."/>
            <person name="Morton D.B."/>
            <person name="Muthukrishnan S."/>
            <person name="Oakeshott J.G."/>
            <person name="Palmer W."/>
            <person name="Park Y."/>
            <person name="Passarelli A.L."/>
            <person name="Rozas J."/>
            <person name="Schwartz L.M."/>
            <person name="Smith W."/>
            <person name="Southgate A."/>
            <person name="Vilcinskas A."/>
            <person name="Vogt R."/>
            <person name="Wang P."/>
            <person name="Werren J."/>
            <person name="Yu X.Q."/>
            <person name="Zhou J.J."/>
            <person name="Brown S.J."/>
            <person name="Scherer S.E."/>
            <person name="Richards S."/>
            <person name="Blissard G.W."/>
        </authorList>
    </citation>
    <scope>NUCLEOTIDE SEQUENCE</scope>
</reference>
<evidence type="ECO:0000313" key="2">
    <source>
        <dbReference type="EMBL" id="KAG6456718.1"/>
    </source>
</evidence>
<feature type="chain" id="PRO_5037917262" evidence="1">
    <location>
        <begin position="20"/>
        <end position="374"/>
    </location>
</feature>
<dbReference type="EMBL" id="JH668520">
    <property type="protein sequence ID" value="KAG6456718.1"/>
    <property type="molecule type" value="Genomic_DNA"/>
</dbReference>
<keyword evidence="3" id="KW-1185">Reference proteome</keyword>
<name>A0A921ZEZ9_MANSE</name>
<comment type="caution">
    <text evidence="2">The sequence shown here is derived from an EMBL/GenBank/DDBJ whole genome shotgun (WGS) entry which is preliminary data.</text>
</comment>
<accession>A0A921ZEZ9</accession>
<proteinExistence type="predicted"/>
<evidence type="ECO:0000313" key="3">
    <source>
        <dbReference type="Proteomes" id="UP000791440"/>
    </source>
</evidence>
<feature type="signal peptide" evidence="1">
    <location>
        <begin position="1"/>
        <end position="19"/>
    </location>
</feature>
<reference evidence="2" key="2">
    <citation type="submission" date="2020-12" db="EMBL/GenBank/DDBJ databases">
        <authorList>
            <person name="Kanost M."/>
        </authorList>
    </citation>
    <scope>NUCLEOTIDE SEQUENCE</scope>
</reference>
<gene>
    <name evidence="2" type="ORF">O3G_MSEX009892</name>
</gene>
<dbReference type="Proteomes" id="UP000791440">
    <property type="component" value="Unassembled WGS sequence"/>
</dbReference>
<sequence length="374" mass="43714">MTSKCNLLIIIYLIMGISGNFQDLDLPNYDYNSYNENNFRKKFIANKKGNVLKNKRTNLLDKYLFNNTVYLNGIIHYEINENNTKYNKINSVENEFKFVLAMDGVKNTYKRGSKWRTWRELVHDGDKKIICYICENIVKGNCSNCHGGGHWTIEDKPPCPYEIFSIKEENEICAKYYTQYTTTDDCPSIIKFENLSVSCDNPIETKWQITRDYRNIKYFPAFICNGKEYCEMTTIYTIDQQGISFRIINSSNNIIYSRIMRNGGKNYACIDDCGYWDPNTKKISSQQHPLSFDLLGKNKKKREDIYGTTVTTLKSSKQLKKSTKPYKNRHLSMAKSAGIKSILELNVESTTMSHCKKLEKMDQEYEDEESDYEY</sequence>
<organism evidence="2 3">
    <name type="scientific">Manduca sexta</name>
    <name type="common">Tobacco hawkmoth</name>
    <name type="synonym">Tobacco hornworm</name>
    <dbReference type="NCBI Taxonomy" id="7130"/>
    <lineage>
        <taxon>Eukaryota</taxon>
        <taxon>Metazoa</taxon>
        <taxon>Ecdysozoa</taxon>
        <taxon>Arthropoda</taxon>
        <taxon>Hexapoda</taxon>
        <taxon>Insecta</taxon>
        <taxon>Pterygota</taxon>
        <taxon>Neoptera</taxon>
        <taxon>Endopterygota</taxon>
        <taxon>Lepidoptera</taxon>
        <taxon>Glossata</taxon>
        <taxon>Ditrysia</taxon>
        <taxon>Bombycoidea</taxon>
        <taxon>Sphingidae</taxon>
        <taxon>Sphinginae</taxon>
        <taxon>Sphingini</taxon>
        <taxon>Manduca</taxon>
    </lineage>
</organism>
<keyword evidence="1" id="KW-0732">Signal</keyword>
<dbReference type="AlphaFoldDB" id="A0A921ZEZ9"/>